<dbReference type="OrthoDB" id="6600151at2759"/>
<organism evidence="2 3">
    <name type="scientific">Pieris macdunnoughi</name>
    <dbReference type="NCBI Taxonomy" id="345717"/>
    <lineage>
        <taxon>Eukaryota</taxon>
        <taxon>Metazoa</taxon>
        <taxon>Ecdysozoa</taxon>
        <taxon>Arthropoda</taxon>
        <taxon>Hexapoda</taxon>
        <taxon>Insecta</taxon>
        <taxon>Pterygota</taxon>
        <taxon>Neoptera</taxon>
        <taxon>Endopterygota</taxon>
        <taxon>Lepidoptera</taxon>
        <taxon>Glossata</taxon>
        <taxon>Ditrysia</taxon>
        <taxon>Papilionoidea</taxon>
        <taxon>Pieridae</taxon>
        <taxon>Pierinae</taxon>
        <taxon>Pieris</taxon>
    </lineage>
</organism>
<feature type="transmembrane region" description="Helical" evidence="1">
    <location>
        <begin position="28"/>
        <end position="49"/>
    </location>
</feature>
<reference evidence="2" key="1">
    <citation type="submission" date="2021-02" db="EMBL/GenBank/DDBJ databases">
        <authorList>
            <person name="Steward A R."/>
        </authorList>
    </citation>
    <scope>NUCLEOTIDE SEQUENCE</scope>
</reference>
<evidence type="ECO:0000313" key="3">
    <source>
        <dbReference type="Proteomes" id="UP000663880"/>
    </source>
</evidence>
<gene>
    <name evidence="2" type="ORF">PMACD_LOCUS10966</name>
</gene>
<keyword evidence="1" id="KW-0812">Transmembrane</keyword>
<evidence type="ECO:0000256" key="1">
    <source>
        <dbReference type="SAM" id="Phobius"/>
    </source>
</evidence>
<dbReference type="AlphaFoldDB" id="A0A821UYG0"/>
<evidence type="ECO:0000313" key="2">
    <source>
        <dbReference type="EMBL" id="CAF4897107.1"/>
    </source>
</evidence>
<dbReference type="EMBL" id="CAJOBZ010000034">
    <property type="protein sequence ID" value="CAF4897107.1"/>
    <property type="molecule type" value="Genomic_DNA"/>
</dbReference>
<keyword evidence="3" id="KW-1185">Reference proteome</keyword>
<sequence>MPMPKTIGHQVDFGKSWLGLIKQGFWEIPGVMCSSICALVGIGLGVAGLDRYTKNNGDNREYKSTYMIMRANDPRVKRLKNPVYTKY</sequence>
<name>A0A821UYG0_9NEOP</name>
<protein>
    <submittedName>
        <fullName evidence="2">Uncharacterized protein</fullName>
    </submittedName>
</protein>
<comment type="caution">
    <text evidence="2">The sequence shown here is derived from an EMBL/GenBank/DDBJ whole genome shotgun (WGS) entry which is preliminary data.</text>
</comment>
<keyword evidence="1" id="KW-1133">Transmembrane helix</keyword>
<dbReference type="Proteomes" id="UP000663880">
    <property type="component" value="Unassembled WGS sequence"/>
</dbReference>
<proteinExistence type="predicted"/>
<accession>A0A821UYG0</accession>
<keyword evidence="1" id="KW-0472">Membrane</keyword>